<protein>
    <submittedName>
        <fullName evidence="2">Uncharacterized protein</fullName>
    </submittedName>
</protein>
<comment type="caution">
    <text evidence="2">The sequence shown here is derived from an EMBL/GenBank/DDBJ whole genome shotgun (WGS) entry which is preliminary data.</text>
</comment>
<evidence type="ECO:0000256" key="1">
    <source>
        <dbReference type="SAM" id="MobiDB-lite"/>
    </source>
</evidence>
<feature type="region of interest" description="Disordered" evidence="1">
    <location>
        <begin position="39"/>
        <end position="58"/>
    </location>
</feature>
<sequence>MVWEEDNRCTATVMGGGRGYVAHRCGKRALHGDPEGLCRSHRLEREGSPETDAEAERRWRDQKAAERRLWELCRHLGDFYSLPVDLQYDEADPTHPPTGRLIVDPEDLLRVLRAQDLMPRAS</sequence>
<name>A0A1V2IFW2_9ACTN</name>
<dbReference type="RefSeq" id="WP_076814417.1">
    <property type="nucleotide sequence ID" value="NZ_MOMC01000013.1"/>
</dbReference>
<keyword evidence="3" id="KW-1185">Reference proteome</keyword>
<dbReference type="Proteomes" id="UP000188929">
    <property type="component" value="Unassembled WGS sequence"/>
</dbReference>
<dbReference type="OrthoDB" id="3212320at2"/>
<organism evidence="2 3">
    <name type="scientific">Pseudofrankia asymbiotica</name>
    <dbReference type="NCBI Taxonomy" id="1834516"/>
    <lineage>
        <taxon>Bacteria</taxon>
        <taxon>Bacillati</taxon>
        <taxon>Actinomycetota</taxon>
        <taxon>Actinomycetes</taxon>
        <taxon>Frankiales</taxon>
        <taxon>Frankiaceae</taxon>
        <taxon>Pseudofrankia</taxon>
    </lineage>
</organism>
<reference evidence="3" key="1">
    <citation type="submission" date="2016-10" db="EMBL/GenBank/DDBJ databases">
        <title>Frankia sp. NRRL B-16386 Genome sequencing.</title>
        <authorList>
            <person name="Ghodhbane-Gtari F."/>
            <person name="Swanson E."/>
            <person name="Gueddou A."/>
            <person name="Hezbri K."/>
            <person name="Ktari K."/>
            <person name="Nouioui I."/>
            <person name="Morris K."/>
            <person name="Simpson S."/>
            <person name="Abebe-Akele F."/>
            <person name="Thomas K."/>
            <person name="Gtari M."/>
            <person name="Tisa L.S."/>
        </authorList>
    </citation>
    <scope>NUCLEOTIDE SEQUENCE [LARGE SCALE GENOMIC DNA]</scope>
    <source>
        <strain evidence="3">NRRL B-16386</strain>
    </source>
</reference>
<gene>
    <name evidence="2" type="ORF">BL253_06275</name>
</gene>
<dbReference type="AlphaFoldDB" id="A0A1V2IFW2"/>
<evidence type="ECO:0000313" key="3">
    <source>
        <dbReference type="Proteomes" id="UP000188929"/>
    </source>
</evidence>
<accession>A0A1V2IFW2</accession>
<evidence type="ECO:0000313" key="2">
    <source>
        <dbReference type="EMBL" id="ONH32103.1"/>
    </source>
</evidence>
<dbReference type="EMBL" id="MOMC01000013">
    <property type="protein sequence ID" value="ONH32103.1"/>
    <property type="molecule type" value="Genomic_DNA"/>
</dbReference>
<proteinExistence type="predicted"/>